<evidence type="ECO:0000259" key="12">
    <source>
        <dbReference type="Pfam" id="PF13086"/>
    </source>
</evidence>
<keyword evidence="6" id="KW-0378">Hydrolase</keyword>
<keyword evidence="16" id="KW-1185">Reference proteome</keyword>
<evidence type="ECO:0000256" key="5">
    <source>
        <dbReference type="ARBA" id="ARBA00022741"/>
    </source>
</evidence>
<evidence type="ECO:0000256" key="3">
    <source>
        <dbReference type="ARBA" id="ARBA00012552"/>
    </source>
</evidence>
<dbReference type="Proteomes" id="UP001141552">
    <property type="component" value="Unassembled WGS sequence"/>
</dbReference>
<reference evidence="15" key="2">
    <citation type="journal article" date="2023" name="Plants (Basel)">
        <title>Annotation of the Turnera subulata (Passifloraceae) Draft Genome Reveals the S-Locus Evolved after the Divergence of Turneroideae from Passifloroideae in a Stepwise Manner.</title>
        <authorList>
            <person name="Henning P.M."/>
            <person name="Roalson E.H."/>
            <person name="Mir W."/>
            <person name="McCubbin A.G."/>
            <person name="Shore J.S."/>
        </authorList>
    </citation>
    <scope>NUCLEOTIDE SEQUENCE</scope>
    <source>
        <strain evidence="15">F60SS</strain>
    </source>
</reference>
<evidence type="ECO:0000313" key="16">
    <source>
        <dbReference type="Proteomes" id="UP001141552"/>
    </source>
</evidence>
<gene>
    <name evidence="15" type="ORF">Tsubulata_023462</name>
</gene>
<dbReference type="GO" id="GO:0032574">
    <property type="term" value="F:5'-3' RNA helicase activity"/>
    <property type="evidence" value="ECO:0007669"/>
    <property type="project" value="InterPro"/>
</dbReference>
<protein>
    <recommendedName>
        <fullName evidence="3">RNA helicase</fullName>
        <ecNumber evidence="3">3.6.4.13</ecNumber>
    </recommendedName>
</protein>
<evidence type="ECO:0000256" key="1">
    <source>
        <dbReference type="ARBA" id="ARBA00004496"/>
    </source>
</evidence>
<proteinExistence type="inferred from homology"/>
<dbReference type="InterPro" id="IPR047187">
    <property type="entry name" value="SF1_C_Upf1"/>
</dbReference>
<evidence type="ECO:0000256" key="7">
    <source>
        <dbReference type="ARBA" id="ARBA00022806"/>
    </source>
</evidence>
<keyword evidence="7" id="KW-0347">Helicase</keyword>
<dbReference type="GO" id="GO:0031047">
    <property type="term" value="P:regulatory ncRNA-mediated gene silencing"/>
    <property type="evidence" value="ECO:0007669"/>
    <property type="project" value="UniProtKB-KW"/>
</dbReference>
<name>A0A9Q0G027_9ROSI</name>
<dbReference type="GO" id="GO:0005737">
    <property type="term" value="C:cytoplasm"/>
    <property type="evidence" value="ECO:0007669"/>
    <property type="project" value="UniProtKB-SubCell"/>
</dbReference>
<dbReference type="InterPro" id="IPR049080">
    <property type="entry name" value="MOV-10-like_beta-barrel"/>
</dbReference>
<evidence type="ECO:0000256" key="9">
    <source>
        <dbReference type="ARBA" id="ARBA00023158"/>
    </source>
</evidence>
<dbReference type="OrthoDB" id="6513042at2759"/>
<keyword evidence="8" id="KW-0067">ATP-binding</keyword>
<dbReference type="PANTHER" id="PTHR45418:SF1">
    <property type="entry name" value="CANCER_TESTIS ANTIGEN 55"/>
    <property type="match status" value="1"/>
</dbReference>
<dbReference type="GO" id="GO:0003723">
    <property type="term" value="F:RNA binding"/>
    <property type="evidence" value="ECO:0007669"/>
    <property type="project" value="InterPro"/>
</dbReference>
<dbReference type="InterPro" id="IPR026122">
    <property type="entry name" value="MOV-10/SDE3_DEXXQ/H-box"/>
</dbReference>
<comment type="similarity">
    <text evidence="2">Belongs to the DNA2/NAM7 helicase family. SDE3 subfamily.</text>
</comment>
<evidence type="ECO:0000259" key="14">
    <source>
        <dbReference type="Pfam" id="PF21634"/>
    </source>
</evidence>
<evidence type="ECO:0000256" key="10">
    <source>
        <dbReference type="ARBA" id="ARBA00047984"/>
    </source>
</evidence>
<dbReference type="InterPro" id="IPR041677">
    <property type="entry name" value="DNA2/NAM7_AAA_11"/>
</dbReference>
<keyword evidence="5" id="KW-0547">Nucleotide-binding</keyword>
<evidence type="ECO:0000259" key="13">
    <source>
        <dbReference type="Pfam" id="PF13087"/>
    </source>
</evidence>
<feature type="non-terminal residue" evidence="15">
    <location>
        <position position="1"/>
    </location>
</feature>
<evidence type="ECO:0000256" key="11">
    <source>
        <dbReference type="SAM" id="MobiDB-lite"/>
    </source>
</evidence>
<dbReference type="SUPFAM" id="SSF52540">
    <property type="entry name" value="P-loop containing nucleoside triphosphate hydrolases"/>
    <property type="match status" value="1"/>
</dbReference>
<dbReference type="Pfam" id="PF13087">
    <property type="entry name" value="AAA_12"/>
    <property type="match status" value="1"/>
</dbReference>
<dbReference type="InterPro" id="IPR027417">
    <property type="entry name" value="P-loop_NTPase"/>
</dbReference>
<sequence length="580" mass="64861">MLQFDVADDRLERVVFVFAEDKVSQSLAPNRPSSSAPRRKQFLPGPPARATAWGTKNKLPEFPIPQDVRELLQNKQVPGGLEGGLSRENYATFFITLLIMEELHLEPNVTFQGYIHCVAADEVLLRLYDDLQAFHWNGNLHDVQFTYNRVNMRRLYQAVEAAESLDPDLLFPSESTQRRLTQIAEISPFSRLNEEQNHSVEMILQCDGAPPCVIFGPPGTGKTMMLVEAMLQVYATRKNGQILVCAASNSAADHILQKLISNEVANLKMFTPIAVAFATLRIPFSNALLEALLQYRIIISTCMSSSLLHAEGVKHGHFAHMFLDECGQASEPEVMVPLSNFCSREILAGDPQQLGPVVYSKEAEAFGLGKSYLERLFESKVYSNGEKGFLTKLVKNYRGHPAILDLPSKLFYNAEPLACKEDTSSSILGFPPRQRIHCIAVMMKEKATLHNGRSQQGRGDYQQQVLKIKGILENWEMSDVKVGSVEQFQGQEGEVIIVSTVRSTVKHNHFDKTYSLGFLSNLKRFNVAITRAKSLLIIVCNPHIASKVPTIFCSSSKTLLNIYMDDLVHSFSVGINKLKL</sequence>
<feature type="domain" description="Helicase MOV-10-like beta-barrel" evidence="14">
    <location>
        <begin position="101"/>
        <end position="145"/>
    </location>
</feature>
<dbReference type="GO" id="GO:0005524">
    <property type="term" value="F:ATP binding"/>
    <property type="evidence" value="ECO:0007669"/>
    <property type="project" value="UniProtKB-KW"/>
</dbReference>
<comment type="caution">
    <text evidence="15">The sequence shown here is derived from an EMBL/GenBank/DDBJ whole genome shotgun (WGS) entry which is preliminary data.</text>
</comment>
<feature type="compositionally biased region" description="Polar residues" evidence="11">
    <location>
        <begin position="27"/>
        <end position="36"/>
    </location>
</feature>
<comment type="subcellular location">
    <subcellularLocation>
        <location evidence="1">Cytoplasm</location>
    </subcellularLocation>
</comment>
<evidence type="ECO:0000256" key="6">
    <source>
        <dbReference type="ARBA" id="ARBA00022801"/>
    </source>
</evidence>
<evidence type="ECO:0000256" key="2">
    <source>
        <dbReference type="ARBA" id="ARBA00005601"/>
    </source>
</evidence>
<feature type="domain" description="DNA2/NAM7 helicase helicase" evidence="12">
    <location>
        <begin position="290"/>
        <end position="361"/>
    </location>
</feature>
<dbReference type="FunFam" id="3.40.50.300:FF:001468">
    <property type="entry name" value="Probable RNA helicase SDE3"/>
    <property type="match status" value="1"/>
</dbReference>
<dbReference type="CDD" id="cd18808">
    <property type="entry name" value="SF1_C_Upf1"/>
    <property type="match status" value="1"/>
</dbReference>
<dbReference type="Gene3D" id="3.40.50.300">
    <property type="entry name" value="P-loop containing nucleotide triphosphate hydrolases"/>
    <property type="match status" value="2"/>
</dbReference>
<dbReference type="AlphaFoldDB" id="A0A9Q0G027"/>
<feature type="domain" description="DNA2/NAM7 helicase-like C-terminal" evidence="13">
    <location>
        <begin position="461"/>
        <end position="542"/>
    </location>
</feature>
<dbReference type="PANTHER" id="PTHR45418">
    <property type="entry name" value="CANCER/TESTIS ANTIGEN 55"/>
    <property type="match status" value="1"/>
</dbReference>
<feature type="region of interest" description="Disordered" evidence="11">
    <location>
        <begin position="27"/>
        <end position="48"/>
    </location>
</feature>
<comment type="catalytic activity">
    <reaction evidence="10">
        <text>ATP + H2O = ADP + phosphate + H(+)</text>
        <dbReference type="Rhea" id="RHEA:13065"/>
        <dbReference type="ChEBI" id="CHEBI:15377"/>
        <dbReference type="ChEBI" id="CHEBI:15378"/>
        <dbReference type="ChEBI" id="CHEBI:30616"/>
        <dbReference type="ChEBI" id="CHEBI:43474"/>
        <dbReference type="ChEBI" id="CHEBI:456216"/>
        <dbReference type="EC" id="3.6.4.13"/>
    </reaction>
</comment>
<evidence type="ECO:0000256" key="4">
    <source>
        <dbReference type="ARBA" id="ARBA00022490"/>
    </source>
</evidence>
<keyword evidence="4" id="KW-0963">Cytoplasm</keyword>
<organism evidence="15 16">
    <name type="scientific">Turnera subulata</name>
    <dbReference type="NCBI Taxonomy" id="218843"/>
    <lineage>
        <taxon>Eukaryota</taxon>
        <taxon>Viridiplantae</taxon>
        <taxon>Streptophyta</taxon>
        <taxon>Embryophyta</taxon>
        <taxon>Tracheophyta</taxon>
        <taxon>Spermatophyta</taxon>
        <taxon>Magnoliopsida</taxon>
        <taxon>eudicotyledons</taxon>
        <taxon>Gunneridae</taxon>
        <taxon>Pentapetalae</taxon>
        <taxon>rosids</taxon>
        <taxon>fabids</taxon>
        <taxon>Malpighiales</taxon>
        <taxon>Passifloraceae</taxon>
        <taxon>Turnera</taxon>
    </lineage>
</organism>
<dbReference type="EMBL" id="JAKUCV010002981">
    <property type="protein sequence ID" value="KAJ4840716.1"/>
    <property type="molecule type" value="Genomic_DNA"/>
</dbReference>
<reference evidence="15" key="1">
    <citation type="submission" date="2022-02" db="EMBL/GenBank/DDBJ databases">
        <authorList>
            <person name="Henning P.M."/>
            <person name="McCubbin A.G."/>
            <person name="Shore J.S."/>
        </authorList>
    </citation>
    <scope>NUCLEOTIDE SEQUENCE</scope>
    <source>
        <strain evidence="15">F60SS</strain>
        <tissue evidence="15">Leaves</tissue>
    </source>
</reference>
<dbReference type="EC" id="3.6.4.13" evidence="3"/>
<evidence type="ECO:0000256" key="8">
    <source>
        <dbReference type="ARBA" id="ARBA00022840"/>
    </source>
</evidence>
<dbReference type="InterPro" id="IPR041679">
    <property type="entry name" value="DNA2/NAM7-like_C"/>
</dbReference>
<dbReference type="GO" id="GO:0016787">
    <property type="term" value="F:hydrolase activity"/>
    <property type="evidence" value="ECO:0007669"/>
    <property type="project" value="UniProtKB-KW"/>
</dbReference>
<evidence type="ECO:0000313" key="15">
    <source>
        <dbReference type="EMBL" id="KAJ4840716.1"/>
    </source>
</evidence>
<dbReference type="Pfam" id="PF13086">
    <property type="entry name" value="AAA_11"/>
    <property type="match status" value="2"/>
</dbReference>
<dbReference type="Pfam" id="PF21634">
    <property type="entry name" value="MOV-10_beta-barrel"/>
    <property type="match status" value="1"/>
</dbReference>
<feature type="domain" description="DNA2/NAM7 helicase helicase" evidence="12">
    <location>
        <begin position="192"/>
        <end position="262"/>
    </location>
</feature>
<keyword evidence="9" id="KW-0943">RNA-mediated gene silencing</keyword>
<accession>A0A9Q0G027</accession>
<dbReference type="CDD" id="cd18038">
    <property type="entry name" value="DEXXQc_Helz-like"/>
    <property type="match status" value="1"/>
</dbReference>